<protein>
    <submittedName>
        <fullName evidence="1">Uncharacterized protein</fullName>
    </submittedName>
</protein>
<name>A0ABW5QY22_9BACL</name>
<organism evidence="1 2">
    <name type="scientific">Paenibacillus thailandensis</name>
    <dbReference type="NCBI Taxonomy" id="393250"/>
    <lineage>
        <taxon>Bacteria</taxon>
        <taxon>Bacillati</taxon>
        <taxon>Bacillota</taxon>
        <taxon>Bacilli</taxon>
        <taxon>Bacillales</taxon>
        <taxon>Paenibacillaceae</taxon>
        <taxon>Paenibacillus</taxon>
    </lineage>
</organism>
<dbReference type="EMBL" id="JBHUMY010000013">
    <property type="protein sequence ID" value="MFD2661344.1"/>
    <property type="molecule type" value="Genomic_DNA"/>
</dbReference>
<accession>A0ABW5QY22</accession>
<dbReference type="Proteomes" id="UP001597493">
    <property type="component" value="Unassembled WGS sequence"/>
</dbReference>
<sequence length="101" mass="11816">MKFQGAIVTVRNVPCAVIVVKDSVLNSSRRETIRKSFKRFFPLVEQIVLMSQNDNNVPRYYGKREIVDVLAKFDYRKLPWKQFNVRKATPADEQKMNPPQS</sequence>
<gene>
    <name evidence="1" type="ORF">ACFSW5_13905</name>
</gene>
<evidence type="ECO:0000313" key="2">
    <source>
        <dbReference type="Proteomes" id="UP001597493"/>
    </source>
</evidence>
<comment type="caution">
    <text evidence="1">The sequence shown here is derived from an EMBL/GenBank/DDBJ whole genome shotgun (WGS) entry which is preliminary data.</text>
</comment>
<proteinExistence type="predicted"/>
<evidence type="ECO:0000313" key="1">
    <source>
        <dbReference type="EMBL" id="MFD2661344.1"/>
    </source>
</evidence>
<reference evidence="2" key="1">
    <citation type="journal article" date="2019" name="Int. J. Syst. Evol. Microbiol.">
        <title>The Global Catalogue of Microorganisms (GCM) 10K type strain sequencing project: providing services to taxonomists for standard genome sequencing and annotation.</title>
        <authorList>
            <consortium name="The Broad Institute Genomics Platform"/>
            <consortium name="The Broad Institute Genome Sequencing Center for Infectious Disease"/>
            <person name="Wu L."/>
            <person name="Ma J."/>
        </authorList>
    </citation>
    <scope>NUCLEOTIDE SEQUENCE [LARGE SCALE GENOMIC DNA]</scope>
    <source>
        <strain evidence="2">TISTR 1827</strain>
    </source>
</reference>
<dbReference type="RefSeq" id="WP_379274073.1">
    <property type="nucleotide sequence ID" value="NZ_JBHUGT010000052.1"/>
</dbReference>
<keyword evidence="2" id="KW-1185">Reference proteome</keyword>